<dbReference type="SUPFAM" id="SSF55729">
    <property type="entry name" value="Acyl-CoA N-acyltransferases (Nat)"/>
    <property type="match status" value="1"/>
</dbReference>
<sequence length="177" mass="20546">MEQLEKRYYAEEHITPYAESYEWYVQRPHSILALEEDHRIIGFMNLFPVKPEIYEQISNGTYNDKYLTYREIIPVEEGPVPSMSLFLSCIVIDDEYRRSPALTMLLGSYLEYYETFRRKGVRMEGIVGDAVTAAGERFLSKIGLKRHCASDHDSTIYRGTYPDFFAAVSAMKPDFPA</sequence>
<keyword evidence="2" id="KW-1185">Reference proteome</keyword>
<dbReference type="EMBL" id="CP069127">
    <property type="protein sequence ID" value="QRG67759.1"/>
    <property type="molecule type" value="Genomic_DNA"/>
</dbReference>
<accession>A0ABX7FND9</accession>
<dbReference type="RefSeq" id="WP_203354805.1">
    <property type="nucleotide sequence ID" value="NZ_CP069127.1"/>
</dbReference>
<evidence type="ECO:0000313" key="2">
    <source>
        <dbReference type="Proteomes" id="UP000596248"/>
    </source>
</evidence>
<evidence type="ECO:0008006" key="3">
    <source>
        <dbReference type="Google" id="ProtNLM"/>
    </source>
</evidence>
<organism evidence="1 2">
    <name type="scientific">Brevibacillus choshinensis</name>
    <dbReference type="NCBI Taxonomy" id="54911"/>
    <lineage>
        <taxon>Bacteria</taxon>
        <taxon>Bacillati</taxon>
        <taxon>Bacillota</taxon>
        <taxon>Bacilli</taxon>
        <taxon>Bacillales</taxon>
        <taxon>Paenibacillaceae</taxon>
        <taxon>Brevibacillus</taxon>
    </lineage>
</organism>
<dbReference type="Proteomes" id="UP000596248">
    <property type="component" value="Chromosome"/>
</dbReference>
<reference evidence="1 2" key="1">
    <citation type="submission" date="2021-01" db="EMBL/GenBank/DDBJ databases">
        <title>Identification of strong promoters based on the transcriptome of Brevibacillus choshinensis.</title>
        <authorList>
            <person name="Yao D."/>
            <person name="Zhang K."/>
            <person name="Wu J."/>
        </authorList>
    </citation>
    <scope>NUCLEOTIDE SEQUENCE [LARGE SCALE GENOMIC DNA]</scope>
    <source>
        <strain evidence="1 2">HPD31-SP3</strain>
    </source>
</reference>
<evidence type="ECO:0000313" key="1">
    <source>
        <dbReference type="EMBL" id="QRG67759.1"/>
    </source>
</evidence>
<protein>
    <recommendedName>
        <fullName evidence="3">N-acetyltransferase domain-containing protein</fullName>
    </recommendedName>
</protein>
<dbReference type="InterPro" id="IPR016181">
    <property type="entry name" value="Acyl_CoA_acyltransferase"/>
</dbReference>
<proteinExistence type="predicted"/>
<gene>
    <name evidence="1" type="ORF">JNE38_00510</name>
</gene>
<name>A0ABX7FND9_BRECH</name>